<dbReference type="Proteomes" id="UP001201812">
    <property type="component" value="Unassembled WGS sequence"/>
</dbReference>
<evidence type="ECO:0000256" key="6">
    <source>
        <dbReference type="ARBA" id="ARBA00022989"/>
    </source>
</evidence>
<evidence type="ECO:0000256" key="7">
    <source>
        <dbReference type="ARBA" id="ARBA00023136"/>
    </source>
</evidence>
<gene>
    <name evidence="11" type="ORF">DdX_13683</name>
</gene>
<dbReference type="PANTHER" id="PTHR11958">
    <property type="entry name" value="SODIUM/DICARBOXYLATE SYMPORTER-RELATED"/>
    <property type="match status" value="1"/>
</dbReference>
<evidence type="ECO:0000313" key="12">
    <source>
        <dbReference type="Proteomes" id="UP001201812"/>
    </source>
</evidence>
<dbReference type="InterPro" id="IPR036458">
    <property type="entry name" value="Na:dicarbo_symporter_sf"/>
</dbReference>
<dbReference type="EMBL" id="JAKKPZ010000057">
    <property type="protein sequence ID" value="KAI1705368.1"/>
    <property type="molecule type" value="Genomic_DNA"/>
</dbReference>
<evidence type="ECO:0000256" key="5">
    <source>
        <dbReference type="ARBA" id="ARBA00022847"/>
    </source>
</evidence>
<sequence length="596" mass="65061">MTTTNHPRASLNADRLHIRRQTSCTVPPFIHNPQAMKKKEDLVLVLTIESVVIGVVLGFMIRPFNPSNDAISLIGFPGEIFMQIVEMMILPLIISSVISALAQIRAPEAGRIGGLTVLYYMTTTFLSTFTGIILVSSIHPGDPTLIHSLGEGTLDDTALSTLDTFLDQIRNMFPENIVQATFQQVQTNYVPVKPRVVPRPTMANSTATPESYVSQPILEYTNEVNVLGLIVFCTGFGVILSILGEQARLMINFFIVLDAVIMKWISALMWCYPIGILSLVCKNIVDIDNMTETAQALAMYVVTVICGLMIHSLLTLPLLYYLFTRHSPFNFMTGMLQAIATAFGTASSGATLPVTFKALEGNLKIDRRVTRFVLPLGATISMDGTALYEAVAVIFVAQLHNVQLTLLELLTISVTTTVASIGSGSVPAGLDTILIVLTTVGLPAKDLSLLLTVDWLLDRIRTSVNVLGDGFGCGIIYHLTKERLIESDNDELVQQLKSDIKQLNSELPTVVTPSKEYGFIDQINDESSHPLISIPRANFSASQHRDGPQPTTSAGLGRPHRKMSNTSFLSATAAAVKSMNDDERRSLLDGSMEFTV</sequence>
<accession>A0AAD4MTL4</accession>
<dbReference type="InterPro" id="IPR018107">
    <property type="entry name" value="Na-dicarboxylate_symporter_CS"/>
</dbReference>
<keyword evidence="5 9" id="KW-0769">Symport</keyword>
<comment type="caution">
    <text evidence="11">The sequence shown here is derived from an EMBL/GenBank/DDBJ whole genome shotgun (WGS) entry which is preliminary data.</text>
</comment>
<feature type="transmembrane region" description="Helical" evidence="9">
    <location>
        <begin position="297"/>
        <end position="323"/>
    </location>
</feature>
<dbReference type="InterPro" id="IPR001991">
    <property type="entry name" value="Na-dicarboxylate_symporter"/>
</dbReference>
<feature type="transmembrane region" description="Helical" evidence="9">
    <location>
        <begin position="224"/>
        <end position="243"/>
    </location>
</feature>
<keyword evidence="8" id="KW-0325">Glycoprotein</keyword>
<comment type="subcellular location">
    <subcellularLocation>
        <location evidence="1 9">Membrane</location>
        <topology evidence="1 9">Multi-pass membrane protein</topology>
    </subcellularLocation>
</comment>
<feature type="transmembrane region" description="Helical" evidence="9">
    <location>
        <begin position="264"/>
        <end position="285"/>
    </location>
</feature>
<evidence type="ECO:0000256" key="3">
    <source>
        <dbReference type="ARBA" id="ARBA00022448"/>
    </source>
</evidence>
<evidence type="ECO:0000256" key="8">
    <source>
        <dbReference type="ARBA" id="ARBA00023180"/>
    </source>
</evidence>
<keyword evidence="4 9" id="KW-0812">Transmembrane</keyword>
<organism evidence="11 12">
    <name type="scientific">Ditylenchus destructor</name>
    <dbReference type="NCBI Taxonomy" id="166010"/>
    <lineage>
        <taxon>Eukaryota</taxon>
        <taxon>Metazoa</taxon>
        <taxon>Ecdysozoa</taxon>
        <taxon>Nematoda</taxon>
        <taxon>Chromadorea</taxon>
        <taxon>Rhabditida</taxon>
        <taxon>Tylenchina</taxon>
        <taxon>Tylenchomorpha</taxon>
        <taxon>Sphaerularioidea</taxon>
        <taxon>Anguinidae</taxon>
        <taxon>Anguininae</taxon>
        <taxon>Ditylenchus</taxon>
    </lineage>
</organism>
<dbReference type="GO" id="GO:0005886">
    <property type="term" value="C:plasma membrane"/>
    <property type="evidence" value="ECO:0007669"/>
    <property type="project" value="TreeGrafter"/>
</dbReference>
<dbReference type="PANTHER" id="PTHR11958:SF46">
    <property type="entry name" value="SODIUM-DEPENDENT EXCITATORY AMINO ACID TRANSPORTER GLT-3-RELATED"/>
    <property type="match status" value="1"/>
</dbReference>
<feature type="transmembrane region" description="Helical" evidence="9">
    <location>
        <begin position="81"/>
        <end position="104"/>
    </location>
</feature>
<protein>
    <recommendedName>
        <fullName evidence="9">Amino acid transporter</fullName>
    </recommendedName>
</protein>
<dbReference type="GO" id="GO:0015175">
    <property type="term" value="F:neutral L-amino acid transmembrane transporter activity"/>
    <property type="evidence" value="ECO:0007669"/>
    <property type="project" value="TreeGrafter"/>
</dbReference>
<evidence type="ECO:0000256" key="10">
    <source>
        <dbReference type="SAM" id="MobiDB-lite"/>
    </source>
</evidence>
<evidence type="ECO:0000256" key="1">
    <source>
        <dbReference type="ARBA" id="ARBA00004141"/>
    </source>
</evidence>
<feature type="transmembrane region" description="Helical" evidence="9">
    <location>
        <begin position="376"/>
        <end position="397"/>
    </location>
</feature>
<dbReference type="GO" id="GO:0005313">
    <property type="term" value="F:L-glutamate transmembrane transporter activity"/>
    <property type="evidence" value="ECO:0007669"/>
    <property type="project" value="TreeGrafter"/>
</dbReference>
<dbReference type="PROSITE" id="PS00713">
    <property type="entry name" value="NA_DICARBOXYL_SYMP_1"/>
    <property type="match status" value="1"/>
</dbReference>
<reference evidence="11" key="1">
    <citation type="submission" date="2022-01" db="EMBL/GenBank/DDBJ databases">
        <title>Genome Sequence Resource for Two Populations of Ditylenchus destructor, the Migratory Endoparasitic Phytonematode.</title>
        <authorList>
            <person name="Zhang H."/>
            <person name="Lin R."/>
            <person name="Xie B."/>
        </authorList>
    </citation>
    <scope>NUCLEOTIDE SEQUENCE</scope>
    <source>
        <strain evidence="11">BazhouSP</strain>
    </source>
</reference>
<keyword evidence="3 9" id="KW-0813">Transport</keyword>
<name>A0AAD4MTL4_9BILA</name>
<dbReference type="InterPro" id="IPR050746">
    <property type="entry name" value="DAACS"/>
</dbReference>
<evidence type="ECO:0000313" key="11">
    <source>
        <dbReference type="EMBL" id="KAI1705368.1"/>
    </source>
</evidence>
<keyword evidence="7 9" id="KW-0472">Membrane</keyword>
<keyword evidence="12" id="KW-1185">Reference proteome</keyword>
<evidence type="ECO:0000256" key="2">
    <source>
        <dbReference type="ARBA" id="ARBA00006148"/>
    </source>
</evidence>
<keyword evidence="6 9" id="KW-1133">Transmembrane helix</keyword>
<dbReference type="GO" id="GO:0015501">
    <property type="term" value="F:glutamate:sodium symporter activity"/>
    <property type="evidence" value="ECO:0007669"/>
    <property type="project" value="TreeGrafter"/>
</dbReference>
<dbReference type="AlphaFoldDB" id="A0AAD4MTL4"/>
<comment type="similarity">
    <text evidence="2 9">Belongs to the dicarboxylate/amino acid:cation symporter (DAACS) (TC 2.A.23) family.</text>
</comment>
<feature type="transmembrane region" description="Helical" evidence="9">
    <location>
        <begin position="42"/>
        <end position="61"/>
    </location>
</feature>
<dbReference type="Pfam" id="PF00375">
    <property type="entry name" value="SDF"/>
    <property type="match status" value="1"/>
</dbReference>
<evidence type="ECO:0000256" key="4">
    <source>
        <dbReference type="ARBA" id="ARBA00022692"/>
    </source>
</evidence>
<dbReference type="PRINTS" id="PR00173">
    <property type="entry name" value="EDTRNSPORT"/>
</dbReference>
<dbReference type="SUPFAM" id="SSF118215">
    <property type="entry name" value="Proton glutamate symport protein"/>
    <property type="match status" value="1"/>
</dbReference>
<feature type="region of interest" description="Disordered" evidence="10">
    <location>
        <begin position="538"/>
        <end position="563"/>
    </location>
</feature>
<feature type="transmembrane region" description="Helical" evidence="9">
    <location>
        <begin position="116"/>
        <end position="138"/>
    </location>
</feature>
<proteinExistence type="inferred from homology"/>
<dbReference type="Gene3D" id="1.10.3860.10">
    <property type="entry name" value="Sodium:dicarboxylate symporter"/>
    <property type="match status" value="1"/>
</dbReference>
<evidence type="ECO:0000256" key="9">
    <source>
        <dbReference type="RuleBase" id="RU361216"/>
    </source>
</evidence>